<comment type="subcellular location">
    <subcellularLocation>
        <location evidence="4">Cytoplasm</location>
    </subcellularLocation>
</comment>
<gene>
    <name evidence="6" type="ORF">PLOB_00005677</name>
</gene>
<protein>
    <recommendedName>
        <fullName evidence="8">Alpha-endosulfine</fullName>
    </recommendedName>
</protein>
<keyword evidence="4" id="KW-0963">Cytoplasm</keyword>
<evidence type="ECO:0000313" key="6">
    <source>
        <dbReference type="EMBL" id="CAH3163059.1"/>
    </source>
</evidence>
<dbReference type="Pfam" id="PF04667">
    <property type="entry name" value="Endosulfine"/>
    <property type="match status" value="1"/>
</dbReference>
<evidence type="ECO:0000256" key="3">
    <source>
        <dbReference type="ARBA" id="ARBA00023272"/>
    </source>
</evidence>
<evidence type="ECO:0000256" key="2">
    <source>
        <dbReference type="ARBA" id="ARBA00022776"/>
    </source>
</evidence>
<sequence>MSEETAPEEKLSELTEEQKLELKFPGKKPVATDILKKRMQRGVKYFDSGDYAMAKSEKKGGPAAAINRGNSGKPLPLPLGVGKAIPTPENIPHPHRKTSVPTKQLLEHVYVIGLTVIRDSHVFPLNSCNAYDKLRTVCCRPH</sequence>
<comment type="similarity">
    <text evidence="1 4">Belongs to the endosulfine family.</text>
</comment>
<proteinExistence type="inferred from homology"/>
<comment type="caution">
    <text evidence="6">The sequence shown here is derived from an EMBL/GenBank/DDBJ whole genome shotgun (WGS) entry which is preliminary data.</text>
</comment>
<name>A0ABN8QEH8_9CNID</name>
<comment type="function">
    <text evidence="4">Protein phosphatase inhibitor that specifically inhibits protein phosphatase 2A (PP2A) during mitosis.</text>
</comment>
<keyword evidence="4" id="KW-0132">Cell division</keyword>
<dbReference type="PANTHER" id="PTHR10358:SF6">
    <property type="entry name" value="ENDOSULFINE, ISOFORM A"/>
    <property type="match status" value="1"/>
</dbReference>
<evidence type="ECO:0000313" key="7">
    <source>
        <dbReference type="Proteomes" id="UP001159405"/>
    </source>
</evidence>
<dbReference type="PANTHER" id="PTHR10358">
    <property type="entry name" value="ENDOSULFINE"/>
    <property type="match status" value="1"/>
</dbReference>
<evidence type="ECO:0000256" key="5">
    <source>
        <dbReference type="SAM" id="MobiDB-lite"/>
    </source>
</evidence>
<dbReference type="InterPro" id="IPR006760">
    <property type="entry name" value="Endosulphine"/>
</dbReference>
<dbReference type="EMBL" id="CALNXK010000125">
    <property type="protein sequence ID" value="CAH3163059.1"/>
    <property type="molecule type" value="Genomic_DNA"/>
</dbReference>
<keyword evidence="2 4" id="KW-0498">Mitosis</keyword>
<evidence type="ECO:0000256" key="1">
    <source>
        <dbReference type="ARBA" id="ARBA00010520"/>
    </source>
</evidence>
<evidence type="ECO:0008006" key="8">
    <source>
        <dbReference type="Google" id="ProtNLM"/>
    </source>
</evidence>
<keyword evidence="7" id="KW-1185">Reference proteome</keyword>
<organism evidence="6 7">
    <name type="scientific">Porites lobata</name>
    <dbReference type="NCBI Taxonomy" id="104759"/>
    <lineage>
        <taxon>Eukaryota</taxon>
        <taxon>Metazoa</taxon>
        <taxon>Cnidaria</taxon>
        <taxon>Anthozoa</taxon>
        <taxon>Hexacorallia</taxon>
        <taxon>Scleractinia</taxon>
        <taxon>Fungiina</taxon>
        <taxon>Poritidae</taxon>
        <taxon>Porites</taxon>
    </lineage>
</organism>
<dbReference type="Proteomes" id="UP001159405">
    <property type="component" value="Unassembled WGS sequence"/>
</dbReference>
<feature type="region of interest" description="Disordered" evidence="5">
    <location>
        <begin position="60"/>
        <end position="98"/>
    </location>
</feature>
<reference evidence="6 7" key="1">
    <citation type="submission" date="2022-05" db="EMBL/GenBank/DDBJ databases">
        <authorList>
            <consortium name="Genoscope - CEA"/>
            <person name="William W."/>
        </authorList>
    </citation>
    <scope>NUCLEOTIDE SEQUENCE [LARGE SCALE GENOMIC DNA]</scope>
</reference>
<accession>A0ABN8QEH8</accession>
<keyword evidence="3 4" id="KW-0650">Protein phosphatase inhibitor</keyword>
<evidence type="ECO:0000256" key="4">
    <source>
        <dbReference type="RuleBase" id="RU363120"/>
    </source>
</evidence>
<keyword evidence="4" id="KW-0131">Cell cycle</keyword>